<gene>
    <name evidence="3" type="ORF">C8E97_6791</name>
</gene>
<keyword evidence="3" id="KW-0255">Endonuclease</keyword>
<dbReference type="PANTHER" id="PTHR33877:SF2">
    <property type="entry name" value="OS07G0170200 PROTEIN"/>
    <property type="match status" value="1"/>
</dbReference>
<comment type="caution">
    <text evidence="3">The sequence shown here is derived from an EMBL/GenBank/DDBJ whole genome shotgun (WGS) entry which is preliminary data.</text>
</comment>
<dbReference type="Proteomes" id="UP000282084">
    <property type="component" value="Unassembled WGS sequence"/>
</dbReference>
<dbReference type="InterPro" id="IPR052892">
    <property type="entry name" value="NA-targeting_endonuclease"/>
</dbReference>
<dbReference type="InterPro" id="IPR003615">
    <property type="entry name" value="HNH_nuc"/>
</dbReference>
<reference evidence="3 4" key="1">
    <citation type="submission" date="2018-10" db="EMBL/GenBank/DDBJ databases">
        <title>Sequencing the genomes of 1000 actinobacteria strains.</title>
        <authorList>
            <person name="Klenk H.-P."/>
        </authorList>
    </citation>
    <scope>NUCLEOTIDE SEQUENCE [LARGE SCALE GENOMIC DNA]</scope>
    <source>
        <strain evidence="3 4">DSM 43800</strain>
    </source>
</reference>
<evidence type="ECO:0000313" key="4">
    <source>
        <dbReference type="Proteomes" id="UP000282084"/>
    </source>
</evidence>
<evidence type="ECO:0000313" key="3">
    <source>
        <dbReference type="EMBL" id="RKT49295.1"/>
    </source>
</evidence>
<proteinExistence type="predicted"/>
<sequence>MPYFLTSDTFDSDPVWTVLAEGRRALIDALQASHQRLMSRASHHTSNGYLDESTARSLVSSKRVLTLLTKPILGQPAKLHRRGDDCDCLGDEWIDGYTYRLHAFLRRNPSRKEYERNRAQTADLRDSRLKALVFERDGGCCRYCRSGKLSAKAGRARDRRKFLQYDHVDPDAPAGRDGENFVICCARCNEYKGHRTPDEAGMSLLPVPTDAERAEWAARDPALFDRDDWAHLVDQQPITDEPPTEHDHVDDSDVDRDPDHDHGQPPPGDQPTSGHARPDQDEQHHHHPTADAAKGPGWVGHALTHSPQAIPRETQPARDSSAPDIYHRRSRAAPPPNPQRSQPPGREFPP</sequence>
<dbReference type="EMBL" id="RBXO01000003">
    <property type="protein sequence ID" value="RKT49295.1"/>
    <property type="molecule type" value="Genomic_DNA"/>
</dbReference>
<keyword evidence="4" id="KW-1185">Reference proteome</keyword>
<dbReference type="GO" id="GO:0004519">
    <property type="term" value="F:endonuclease activity"/>
    <property type="evidence" value="ECO:0007669"/>
    <property type="project" value="UniProtKB-KW"/>
</dbReference>
<dbReference type="AlphaFoldDB" id="A0A495VLU7"/>
<feature type="compositionally biased region" description="Basic and acidic residues" evidence="1">
    <location>
        <begin position="243"/>
        <end position="263"/>
    </location>
</feature>
<dbReference type="SMART" id="SM00507">
    <property type="entry name" value="HNHc"/>
    <property type="match status" value="1"/>
</dbReference>
<evidence type="ECO:0000256" key="1">
    <source>
        <dbReference type="SAM" id="MobiDB-lite"/>
    </source>
</evidence>
<accession>A0A495VLU7</accession>
<dbReference type="RefSeq" id="WP_170212197.1">
    <property type="nucleotide sequence ID" value="NZ_RBXO01000003.1"/>
</dbReference>
<dbReference type="CDD" id="cd00085">
    <property type="entry name" value="HNHc"/>
    <property type="match status" value="1"/>
</dbReference>
<protein>
    <submittedName>
        <fullName evidence="3">HNH endonuclease</fullName>
    </submittedName>
</protein>
<feature type="domain" description="HNH nuclease" evidence="2">
    <location>
        <begin position="128"/>
        <end position="190"/>
    </location>
</feature>
<organism evidence="3 4">
    <name type="scientific">Saccharothrix australiensis</name>
    <dbReference type="NCBI Taxonomy" id="2072"/>
    <lineage>
        <taxon>Bacteria</taxon>
        <taxon>Bacillati</taxon>
        <taxon>Actinomycetota</taxon>
        <taxon>Actinomycetes</taxon>
        <taxon>Pseudonocardiales</taxon>
        <taxon>Pseudonocardiaceae</taxon>
        <taxon>Saccharothrix</taxon>
    </lineage>
</organism>
<evidence type="ECO:0000259" key="2">
    <source>
        <dbReference type="SMART" id="SM00507"/>
    </source>
</evidence>
<keyword evidence="3" id="KW-0540">Nuclease</keyword>
<dbReference type="PANTHER" id="PTHR33877">
    <property type="entry name" value="SLL1193 PROTEIN"/>
    <property type="match status" value="1"/>
</dbReference>
<dbReference type="Gene3D" id="1.10.30.50">
    <property type="match status" value="1"/>
</dbReference>
<feature type="region of interest" description="Disordered" evidence="1">
    <location>
        <begin position="236"/>
        <end position="350"/>
    </location>
</feature>
<name>A0A495VLU7_9PSEU</name>
<keyword evidence="3" id="KW-0378">Hydrolase</keyword>